<gene>
    <name evidence="7" type="ORF">FKV23_13805</name>
</gene>
<comment type="subcellular location">
    <subcellularLocation>
        <location evidence="1">Cell membrane</location>
        <topology evidence="1">Peripheral membrane protein</topology>
    </subcellularLocation>
</comment>
<evidence type="ECO:0000256" key="4">
    <source>
        <dbReference type="ARBA" id="ARBA00022679"/>
    </source>
</evidence>
<keyword evidence="5" id="KW-0777">Teichoic acid biosynthesis</keyword>
<dbReference type="InterPro" id="IPR043148">
    <property type="entry name" value="TagF_C"/>
</dbReference>
<sequence length="909" mass="105257">MSAGDIIDAERAVPMKAHSPEGAGVILACKAFLQRSGWFDRDWYLERCPEAAAGDADPLRHYLTFGVRQGIAPNPFLDGLNQRKVIPSSQATDLPADDDPQLQAEIDLIAASGLFDANYYLDHNPDVAAKGVDPLYHFCRYGWRDLRRPRPGFDVWWYWVTYLDPAREVINPLVHYALIGQVAGYREHPKPYVPGAGHAHRPGAQVRRICLFAGYDPDGIVDDYVVTFLRELSRYADVYYLADCAMQDGELDKLRPYTKGCWAHRHGAYDFGSWSALARDYVGWDLIERYDELLLVNDSSYLLSELGSVFARMDDKACDWWGMQATKGLARTRDNPSNQFSQPIPLNEVKTRLVDGYEDDYLYDFHVGSYFVVYRQPVVQDAGFRRLLDAVRPQKSKLRIIQKYEIGFTHYLIGKQFAFDTFIDRLYPFHPIYTRYHFDLIRDGYPFLKRYFLSENHYDTPGLAGWKKTIRNLVPDADVDMMERNLWRVSDHDKLIRSFRIVEDARGQVVVPKMLNDEEFKKADQETPKFDHWWAFPACAFNNTFAGNERALFEEVRSDPSIKKVVLTRGKNIEIDGENVTVVPLRSPEGQYHLLRARQIFIKHSPSRNLVFPVSSSLHNLINLWHGVPLKRIGYASLDMQDKLRAIGGEHAKCRAVISSSKIDSMAMASAFYPLSYNKVWCTGLPRNDFIVRDFDQLPSDLRVQYERLKDLCAGRRLILFVPTFKADQQDAYYRFSPSELAHLHAWLGDNNAVLGVREHMADQARNYYSQLRGVDTIDLSDRRFPDVEMLYRLASALITDYSSCFIDFMLTERPMISFAYDHDSYANAERGLFYDMEHVFPGPVCRDFPQLMTALERVFTPRDELEMESYGWKRKLFFDHIDDGNAWRVAKRVRQLYVRDDVETDWRL</sequence>
<evidence type="ECO:0000256" key="2">
    <source>
        <dbReference type="ARBA" id="ARBA00010488"/>
    </source>
</evidence>
<dbReference type="PANTHER" id="PTHR37316:SF3">
    <property type="entry name" value="TEICHOIC ACID GLYCEROL-PHOSPHATE TRANSFERASE"/>
    <property type="match status" value="1"/>
</dbReference>
<name>A0A514BVH9_9GAMM</name>
<dbReference type="EMBL" id="CP041242">
    <property type="protein sequence ID" value="QDH71039.1"/>
    <property type="molecule type" value="Genomic_DNA"/>
</dbReference>
<keyword evidence="6" id="KW-0472">Membrane</keyword>
<dbReference type="InterPro" id="IPR043149">
    <property type="entry name" value="TagF_N"/>
</dbReference>
<dbReference type="InterPro" id="IPR007554">
    <property type="entry name" value="Glycerophosphate_synth"/>
</dbReference>
<dbReference type="KEGG" id="lyj:FKV23_13805"/>
<evidence type="ECO:0000313" key="8">
    <source>
        <dbReference type="Proteomes" id="UP000317199"/>
    </source>
</evidence>
<dbReference type="RefSeq" id="WP_141624371.1">
    <property type="nucleotide sequence ID" value="NZ_CP041242.1"/>
</dbReference>
<dbReference type="OrthoDB" id="5123492at2"/>
<dbReference type="GO" id="GO:0019350">
    <property type="term" value="P:teichoic acid biosynthetic process"/>
    <property type="evidence" value="ECO:0007669"/>
    <property type="project" value="UniProtKB-KW"/>
</dbReference>
<evidence type="ECO:0000256" key="6">
    <source>
        <dbReference type="ARBA" id="ARBA00023136"/>
    </source>
</evidence>
<keyword evidence="8" id="KW-1185">Reference proteome</keyword>
<comment type="similarity">
    <text evidence="2">Belongs to the CDP-glycerol glycerophosphotransferase family.</text>
</comment>
<dbReference type="Gene3D" id="3.40.50.12580">
    <property type="match status" value="1"/>
</dbReference>
<evidence type="ECO:0000256" key="5">
    <source>
        <dbReference type="ARBA" id="ARBA00022944"/>
    </source>
</evidence>
<dbReference type="PANTHER" id="PTHR37316">
    <property type="entry name" value="TEICHOIC ACID GLYCEROL-PHOSPHATE PRIMASE"/>
    <property type="match status" value="1"/>
</dbReference>
<dbReference type="InterPro" id="IPR007739">
    <property type="entry name" value="RgpF"/>
</dbReference>
<dbReference type="GO" id="GO:0005886">
    <property type="term" value="C:plasma membrane"/>
    <property type="evidence" value="ECO:0007669"/>
    <property type="project" value="UniProtKB-SubCell"/>
</dbReference>
<protein>
    <submittedName>
        <fullName evidence="7">Uncharacterized protein</fullName>
    </submittedName>
</protein>
<keyword evidence="4" id="KW-0808">Transferase</keyword>
<dbReference type="Gene3D" id="3.40.50.11820">
    <property type="match status" value="1"/>
</dbReference>
<reference evidence="7 8" key="1">
    <citation type="submission" date="2019-06" db="EMBL/GenBank/DDBJ databases">
        <title>Lysobacter alkalisoli sp. nov. isolated from saline-alkali soil.</title>
        <authorList>
            <person name="Sun J.-Q."/>
            <person name="Xu L."/>
        </authorList>
    </citation>
    <scope>NUCLEOTIDE SEQUENCE [LARGE SCALE GENOMIC DNA]</scope>
    <source>
        <strain evidence="7 8">SJ-36</strain>
    </source>
</reference>
<keyword evidence="3" id="KW-1003">Cell membrane</keyword>
<evidence type="ECO:0000256" key="3">
    <source>
        <dbReference type="ARBA" id="ARBA00022475"/>
    </source>
</evidence>
<dbReference type="InterPro" id="IPR051612">
    <property type="entry name" value="Teichoic_Acid_Biosynth"/>
</dbReference>
<organism evidence="7 8">
    <name type="scientific">Marilutibacter alkalisoli</name>
    <dbReference type="NCBI Taxonomy" id="2591633"/>
    <lineage>
        <taxon>Bacteria</taxon>
        <taxon>Pseudomonadati</taxon>
        <taxon>Pseudomonadota</taxon>
        <taxon>Gammaproteobacteria</taxon>
        <taxon>Lysobacterales</taxon>
        <taxon>Lysobacteraceae</taxon>
        <taxon>Marilutibacter</taxon>
    </lineage>
</organism>
<dbReference type="Proteomes" id="UP000317199">
    <property type="component" value="Chromosome"/>
</dbReference>
<evidence type="ECO:0000256" key="1">
    <source>
        <dbReference type="ARBA" id="ARBA00004202"/>
    </source>
</evidence>
<proteinExistence type="inferred from homology"/>
<evidence type="ECO:0000313" key="7">
    <source>
        <dbReference type="EMBL" id="QDH71039.1"/>
    </source>
</evidence>
<accession>A0A514BVH9</accession>
<dbReference type="GO" id="GO:0047355">
    <property type="term" value="F:CDP-glycerol glycerophosphotransferase activity"/>
    <property type="evidence" value="ECO:0007669"/>
    <property type="project" value="InterPro"/>
</dbReference>
<dbReference type="Pfam" id="PF04464">
    <property type="entry name" value="Glyphos_transf"/>
    <property type="match status" value="1"/>
</dbReference>
<dbReference type="AlphaFoldDB" id="A0A514BVH9"/>
<dbReference type="Pfam" id="PF05045">
    <property type="entry name" value="RgpF"/>
    <property type="match status" value="1"/>
</dbReference>